<sequence length="59" mass="6559">MRRSIAPPDHRPTRLYSNGPGLSGAVSIYSAEIAIRSDCERPRDPMNTSDNPDFTENLL</sequence>
<gene>
    <name evidence="2" type="ORF">BMW22_17840</name>
</gene>
<organism evidence="2 3">
    <name type="scientific">Rhizobium leguminosarum</name>
    <dbReference type="NCBI Taxonomy" id="384"/>
    <lineage>
        <taxon>Bacteria</taxon>
        <taxon>Pseudomonadati</taxon>
        <taxon>Pseudomonadota</taxon>
        <taxon>Alphaproteobacteria</taxon>
        <taxon>Hyphomicrobiales</taxon>
        <taxon>Rhizobiaceae</taxon>
        <taxon>Rhizobium/Agrobacterium group</taxon>
        <taxon>Rhizobium</taxon>
    </lineage>
</organism>
<evidence type="ECO:0000256" key="1">
    <source>
        <dbReference type="SAM" id="MobiDB-lite"/>
    </source>
</evidence>
<evidence type="ECO:0000313" key="3">
    <source>
        <dbReference type="Proteomes" id="UP000183050"/>
    </source>
</evidence>
<feature type="compositionally biased region" description="Polar residues" evidence="1">
    <location>
        <begin position="46"/>
        <end position="59"/>
    </location>
</feature>
<dbReference type="AlphaFoldDB" id="A0A1L3ZC80"/>
<name>A0A1L3ZC80_RHILE</name>
<feature type="region of interest" description="Disordered" evidence="1">
    <location>
        <begin position="37"/>
        <end position="59"/>
    </location>
</feature>
<dbReference type="Proteomes" id="UP000183050">
    <property type="component" value="Chromosome"/>
</dbReference>
<proteinExistence type="predicted"/>
<evidence type="ECO:0000313" key="2">
    <source>
        <dbReference type="EMBL" id="API53227.1"/>
    </source>
</evidence>
<feature type="region of interest" description="Disordered" evidence="1">
    <location>
        <begin position="1"/>
        <end position="21"/>
    </location>
</feature>
<reference evidence="2 3" key="1">
    <citation type="submission" date="2016-11" db="EMBL/GenBank/DDBJ databases">
        <title>Rhizobium leguminosarum bv. viciae strain Vaf12 isolated from Vavilovia formosa root nodules from Russia, Dagestan.</title>
        <authorList>
            <person name="Kimeklis A."/>
        </authorList>
    </citation>
    <scope>NUCLEOTIDE SEQUENCE [LARGE SCALE GENOMIC DNA]</scope>
    <source>
        <strain evidence="2 3">Vaf-108</strain>
    </source>
</reference>
<dbReference type="EMBL" id="CP018228">
    <property type="protein sequence ID" value="API53227.1"/>
    <property type="molecule type" value="Genomic_DNA"/>
</dbReference>
<accession>A0A1L3ZC80</accession>
<protein>
    <submittedName>
        <fullName evidence="2">Uncharacterized protein</fullName>
    </submittedName>
</protein>